<dbReference type="RefSeq" id="WP_146682241.1">
    <property type="nucleotide sequence ID" value="NZ_CP019646.1"/>
</dbReference>
<dbReference type="STRING" id="1851148.SMSP2_00274"/>
<dbReference type="EMBL" id="CP019646">
    <property type="protein sequence ID" value="AQQ69940.1"/>
    <property type="molecule type" value="Genomic_DNA"/>
</dbReference>
<dbReference type="Proteomes" id="UP000188181">
    <property type="component" value="Chromosome"/>
</dbReference>
<evidence type="ECO:0000313" key="1">
    <source>
        <dbReference type="EMBL" id="AQQ69940.1"/>
    </source>
</evidence>
<accession>A0A1Q2MBA5</accession>
<dbReference type="KEGG" id="pbas:SMSP2_00274"/>
<organism evidence="1 2">
    <name type="scientific">Limihaloglobus sulfuriphilus</name>
    <dbReference type="NCBI Taxonomy" id="1851148"/>
    <lineage>
        <taxon>Bacteria</taxon>
        <taxon>Pseudomonadati</taxon>
        <taxon>Planctomycetota</taxon>
        <taxon>Phycisphaerae</taxon>
        <taxon>Sedimentisphaerales</taxon>
        <taxon>Sedimentisphaeraceae</taxon>
        <taxon>Limihaloglobus</taxon>
    </lineage>
</organism>
<keyword evidence="2" id="KW-1185">Reference proteome</keyword>
<sequence length="150" mass="16626">MKESPQSKKLEAMLRSSKLVAGGFLGTDNRSVSEIIETDRQTAAAAGYSTAEIARRMQEITDIAVTGLGNFVRIDEGLEAMVEEAKGSLVCPWPHPGTYAKRVTILRDTKNQKLLQWSDLNIHMIAEHGFFEGRGSTFRLEPDELADVIF</sequence>
<gene>
    <name evidence="1" type="ORF">SMSP2_00274</name>
</gene>
<dbReference type="AlphaFoldDB" id="A0A1Q2MBA5"/>
<protein>
    <submittedName>
        <fullName evidence="1">Uncharacterized protein</fullName>
    </submittedName>
</protein>
<reference evidence="2" key="1">
    <citation type="submission" date="2017-02" db="EMBL/GenBank/DDBJ databases">
        <title>Comparative genomics and description of representatives of a novel lineage of planctomycetes thriving in anoxic sediments.</title>
        <authorList>
            <person name="Spring S."/>
            <person name="Bunk B."/>
            <person name="Sproer C."/>
        </authorList>
    </citation>
    <scope>NUCLEOTIDE SEQUENCE [LARGE SCALE GENOMIC DNA]</scope>
    <source>
        <strain evidence="2">SM-Chi-D1</strain>
    </source>
</reference>
<proteinExistence type="predicted"/>
<evidence type="ECO:0000313" key="2">
    <source>
        <dbReference type="Proteomes" id="UP000188181"/>
    </source>
</evidence>
<dbReference type="OrthoDB" id="279123at2"/>
<name>A0A1Q2MBA5_9BACT</name>